<keyword evidence="1" id="KW-0472">Membrane</keyword>
<organism evidence="2 3">
    <name type="scientific">Beauveria asiatica</name>
    <dbReference type="NCBI Taxonomy" id="1069075"/>
    <lineage>
        <taxon>Eukaryota</taxon>
        <taxon>Fungi</taxon>
        <taxon>Dikarya</taxon>
        <taxon>Ascomycota</taxon>
        <taxon>Pezizomycotina</taxon>
        <taxon>Sordariomycetes</taxon>
        <taxon>Hypocreomycetidae</taxon>
        <taxon>Hypocreales</taxon>
        <taxon>Cordycipitaceae</taxon>
        <taxon>Beauveria</taxon>
    </lineage>
</organism>
<protein>
    <submittedName>
        <fullName evidence="2">Uncharacterized protein</fullName>
    </submittedName>
</protein>
<accession>A0AAW0RT21</accession>
<keyword evidence="1" id="KW-1133">Transmembrane helix</keyword>
<feature type="non-terminal residue" evidence="2">
    <location>
        <position position="141"/>
    </location>
</feature>
<feature type="transmembrane region" description="Helical" evidence="1">
    <location>
        <begin position="112"/>
        <end position="132"/>
    </location>
</feature>
<reference evidence="2 3" key="1">
    <citation type="submission" date="2020-02" db="EMBL/GenBank/DDBJ databases">
        <title>Comparative genomics of the hypocrealean fungal genus Beauvera.</title>
        <authorList>
            <person name="Showalter D.N."/>
            <person name="Bushley K.E."/>
            <person name="Rehner S.A."/>
        </authorList>
    </citation>
    <scope>NUCLEOTIDE SEQUENCE [LARGE SCALE GENOMIC DNA]</scope>
    <source>
        <strain evidence="2 3">ARSEF4384</strain>
    </source>
</reference>
<keyword evidence="3" id="KW-1185">Reference proteome</keyword>
<name>A0AAW0RT21_9HYPO</name>
<evidence type="ECO:0000313" key="3">
    <source>
        <dbReference type="Proteomes" id="UP001397290"/>
    </source>
</evidence>
<keyword evidence="1" id="KW-0812">Transmembrane</keyword>
<evidence type="ECO:0000313" key="2">
    <source>
        <dbReference type="EMBL" id="KAK8145419.1"/>
    </source>
</evidence>
<dbReference type="EMBL" id="JAAHCF010000291">
    <property type="protein sequence ID" value="KAK8145419.1"/>
    <property type="molecule type" value="Genomic_DNA"/>
</dbReference>
<dbReference type="AlphaFoldDB" id="A0AAW0RT21"/>
<proteinExistence type="predicted"/>
<gene>
    <name evidence="2" type="ORF">G3M48_004447</name>
</gene>
<evidence type="ECO:0000256" key="1">
    <source>
        <dbReference type="SAM" id="Phobius"/>
    </source>
</evidence>
<comment type="caution">
    <text evidence="2">The sequence shown here is derived from an EMBL/GenBank/DDBJ whole genome shotgun (WGS) entry which is preliminary data.</text>
</comment>
<sequence length="141" mass="15332">MRALAAAAPRLLSHLSRQNLNVLWLPVTPCAQLLRPRRHPAAVILCLYSTKTPAAKMAEVVSKRQANASTTTTTTTTKTTAAKPKASYEIPERLLIYHAGTGRTTFLAMLKVTTLFIGAFFCFVAVPSYISADKPVSETVK</sequence>
<dbReference type="Proteomes" id="UP001397290">
    <property type="component" value="Unassembled WGS sequence"/>
</dbReference>